<dbReference type="GO" id="GO:0005484">
    <property type="term" value="F:SNAP receptor activity"/>
    <property type="evidence" value="ECO:0007669"/>
    <property type="project" value="InterPro"/>
</dbReference>
<comment type="caution">
    <text evidence="12">The sequence shown here is derived from an EMBL/GenBank/DDBJ whole genome shotgun (WGS) entry which is preliminary data.</text>
</comment>
<protein>
    <recommendedName>
        <fullName evidence="11">Sec20 C-terminal domain-containing protein</fullName>
    </recommendedName>
</protein>
<proteinExistence type="inferred from homology"/>
<evidence type="ECO:0000256" key="9">
    <source>
        <dbReference type="ARBA" id="ARBA00037934"/>
    </source>
</evidence>
<gene>
    <name evidence="12" type="ORF">WICMUC_002270</name>
</gene>
<dbReference type="PANTHER" id="PTHR12825:SF0">
    <property type="entry name" value="VESICLE TRANSPORT PROTEIN SEC20"/>
    <property type="match status" value="1"/>
</dbReference>
<evidence type="ECO:0000256" key="4">
    <source>
        <dbReference type="ARBA" id="ARBA00022824"/>
    </source>
</evidence>
<name>A0A9P8PRG4_9ASCO</name>
<keyword evidence="8 10" id="KW-0472">Membrane</keyword>
<dbReference type="InterPro" id="IPR056173">
    <property type="entry name" value="Sec20_C"/>
</dbReference>
<evidence type="ECO:0000313" key="13">
    <source>
        <dbReference type="Proteomes" id="UP000769528"/>
    </source>
</evidence>
<evidence type="ECO:0000259" key="11">
    <source>
        <dbReference type="Pfam" id="PF03908"/>
    </source>
</evidence>
<evidence type="ECO:0000256" key="8">
    <source>
        <dbReference type="ARBA" id="ARBA00023136"/>
    </source>
</evidence>
<dbReference type="InterPro" id="IPR005606">
    <property type="entry name" value="Sec20"/>
</dbReference>
<dbReference type="GO" id="GO:0031201">
    <property type="term" value="C:SNARE complex"/>
    <property type="evidence" value="ECO:0007669"/>
    <property type="project" value="TreeGrafter"/>
</dbReference>
<reference evidence="12" key="1">
    <citation type="journal article" date="2021" name="Open Biol.">
        <title>Shared evolutionary footprints suggest mitochondrial oxidative damage underlies multiple complex I losses in fungi.</title>
        <authorList>
            <person name="Schikora-Tamarit M.A."/>
            <person name="Marcet-Houben M."/>
            <person name="Nosek J."/>
            <person name="Gabaldon T."/>
        </authorList>
    </citation>
    <scope>NUCLEOTIDE SEQUENCE</scope>
    <source>
        <strain evidence="12">CBS6341</strain>
    </source>
</reference>
<keyword evidence="7" id="KW-0175">Coiled coil</keyword>
<feature type="transmembrane region" description="Helical" evidence="10">
    <location>
        <begin position="214"/>
        <end position="230"/>
    </location>
</feature>
<organism evidence="12 13">
    <name type="scientific">Wickerhamomyces mucosus</name>
    <dbReference type="NCBI Taxonomy" id="1378264"/>
    <lineage>
        <taxon>Eukaryota</taxon>
        <taxon>Fungi</taxon>
        <taxon>Dikarya</taxon>
        <taxon>Ascomycota</taxon>
        <taxon>Saccharomycotina</taxon>
        <taxon>Saccharomycetes</taxon>
        <taxon>Phaffomycetales</taxon>
        <taxon>Wickerhamomycetaceae</taxon>
        <taxon>Wickerhamomyces</taxon>
    </lineage>
</organism>
<dbReference type="PANTHER" id="PTHR12825">
    <property type="entry name" value="BNIP1-RELATED"/>
    <property type="match status" value="1"/>
</dbReference>
<dbReference type="OrthoDB" id="3980975at2759"/>
<dbReference type="GO" id="GO:0005789">
    <property type="term" value="C:endoplasmic reticulum membrane"/>
    <property type="evidence" value="ECO:0007669"/>
    <property type="project" value="UniProtKB-SubCell"/>
</dbReference>
<dbReference type="EMBL" id="JAEUBF010000681">
    <property type="protein sequence ID" value="KAH3675974.1"/>
    <property type="molecule type" value="Genomic_DNA"/>
</dbReference>
<dbReference type="Pfam" id="PF03908">
    <property type="entry name" value="Sec20"/>
    <property type="match status" value="1"/>
</dbReference>
<keyword evidence="13" id="KW-1185">Reference proteome</keyword>
<reference evidence="12" key="2">
    <citation type="submission" date="2021-01" db="EMBL/GenBank/DDBJ databases">
        <authorList>
            <person name="Schikora-Tamarit M.A."/>
        </authorList>
    </citation>
    <scope>NUCLEOTIDE SEQUENCE</scope>
    <source>
        <strain evidence="12">CBS6341</strain>
    </source>
</reference>
<evidence type="ECO:0000256" key="10">
    <source>
        <dbReference type="SAM" id="Phobius"/>
    </source>
</evidence>
<keyword evidence="5" id="KW-0931">ER-Golgi transport</keyword>
<evidence type="ECO:0000256" key="5">
    <source>
        <dbReference type="ARBA" id="ARBA00022892"/>
    </source>
</evidence>
<dbReference type="AlphaFoldDB" id="A0A9P8PRG4"/>
<sequence length="337" mass="39104">MDLSSQFSQLYQLQQALLTAIHQMTPINSNNESLKTSIINDLYKFNEIISFIAKELKFQYDFPPKIDSTSLDYAVEFDKHSEFFLNFKKNFISLQFKLRNESQFVFQSKKQEKYKLEDLQIKDETTEEEGNLNKTIDSKIHATNKKITSKLKQSSQVLQNSLLQSQLNLEDLTIQDSTLLELSENYTSLRGVLNKSDEFVKNIKLSNKRDKQRMYYAIIFFALSCAKVVWSRLLRFPYRILRNIIFSLLWILGLFKHNDSSLAVYDSNSPAYEIGGHEPSHFQVSNVIEAVKADTYHTEIHKMEPIVSGTSIDGGNVDEGQFSENFDEQLERIIDEL</sequence>
<evidence type="ECO:0000256" key="3">
    <source>
        <dbReference type="ARBA" id="ARBA00022692"/>
    </source>
</evidence>
<evidence type="ECO:0000256" key="6">
    <source>
        <dbReference type="ARBA" id="ARBA00022989"/>
    </source>
</evidence>
<evidence type="ECO:0000256" key="1">
    <source>
        <dbReference type="ARBA" id="ARBA00004163"/>
    </source>
</evidence>
<keyword evidence="3 10" id="KW-0812">Transmembrane</keyword>
<evidence type="ECO:0000256" key="2">
    <source>
        <dbReference type="ARBA" id="ARBA00022448"/>
    </source>
</evidence>
<comment type="subcellular location">
    <subcellularLocation>
        <location evidence="1">Endoplasmic reticulum membrane</location>
        <topology evidence="1">Single-pass type IV membrane protein</topology>
    </subcellularLocation>
</comment>
<keyword evidence="4" id="KW-0256">Endoplasmic reticulum</keyword>
<feature type="domain" description="Sec20 C-terminal" evidence="11">
    <location>
        <begin position="143"/>
        <end position="233"/>
    </location>
</feature>
<keyword evidence="2" id="KW-0813">Transport</keyword>
<accession>A0A9P8PRG4</accession>
<comment type="similarity">
    <text evidence="9">Belongs to the SEC20 family.</text>
</comment>
<dbReference type="GO" id="GO:0006890">
    <property type="term" value="P:retrograde vesicle-mediated transport, Golgi to endoplasmic reticulum"/>
    <property type="evidence" value="ECO:0007669"/>
    <property type="project" value="InterPro"/>
</dbReference>
<dbReference type="Proteomes" id="UP000769528">
    <property type="component" value="Unassembled WGS sequence"/>
</dbReference>
<evidence type="ECO:0000313" key="12">
    <source>
        <dbReference type="EMBL" id="KAH3675974.1"/>
    </source>
</evidence>
<evidence type="ECO:0000256" key="7">
    <source>
        <dbReference type="ARBA" id="ARBA00023054"/>
    </source>
</evidence>
<keyword evidence="6 10" id="KW-1133">Transmembrane helix</keyword>